<dbReference type="GO" id="GO:0016746">
    <property type="term" value="F:acyltransferase activity"/>
    <property type="evidence" value="ECO:0007669"/>
    <property type="project" value="UniProtKB-KW"/>
</dbReference>
<dbReference type="EMBL" id="JAMZDE010000008">
    <property type="protein sequence ID" value="MCP1340384.1"/>
    <property type="molecule type" value="Genomic_DNA"/>
</dbReference>
<evidence type="ECO:0000256" key="6">
    <source>
        <dbReference type="ARBA" id="ARBA00023315"/>
    </source>
</evidence>
<evidence type="ECO:0000313" key="7">
    <source>
        <dbReference type="EMBL" id="MCP1340384.1"/>
    </source>
</evidence>
<evidence type="ECO:0000256" key="5">
    <source>
        <dbReference type="ARBA" id="ARBA00023136"/>
    </source>
</evidence>
<sequence>MDLQLPSWSVVISKQKNQFIPFSFLLFRAAFLLFDKKQSNFKKIKSILNVSYIKAVKIDFLSKVQEGRNVLDQSNFNTKNSRELNCIYKKKTVVEGVDAKKRSIGTIYVLNSFCLHYFGILHGDENDKINVVQPERAIRYLLKSKVYDKLEDISNSKITTIVSDSNKSMITMVRKLKKGESLFLRIDSLPTNTQRYTICDFFGKPSVFPTAILKLSEISGAEICPMFSYPHLGKYVTIKGNPLKVESSDFNEYTEIANKLNKQSEEVIKKFKDKYTSWHAIYEKKLIAEKILEKVYENRKFN</sequence>
<evidence type="ECO:0000256" key="2">
    <source>
        <dbReference type="ARBA" id="ARBA00022475"/>
    </source>
</evidence>
<dbReference type="Pfam" id="PF03279">
    <property type="entry name" value="Lip_A_acyltrans"/>
    <property type="match status" value="1"/>
</dbReference>
<organism evidence="7 8">
    <name type="scientific">Idiomarina rhizosphaerae</name>
    <dbReference type="NCBI Taxonomy" id="2961572"/>
    <lineage>
        <taxon>Bacteria</taxon>
        <taxon>Pseudomonadati</taxon>
        <taxon>Pseudomonadota</taxon>
        <taxon>Gammaproteobacteria</taxon>
        <taxon>Alteromonadales</taxon>
        <taxon>Idiomarinaceae</taxon>
        <taxon>Idiomarina</taxon>
    </lineage>
</organism>
<reference evidence="7" key="1">
    <citation type="submission" date="2022-06" db="EMBL/GenBank/DDBJ databases">
        <title>Idiomarina rhizosphaerae M1R2S28.</title>
        <authorList>
            <person name="Sun J.-Q."/>
            <person name="Li L.-F."/>
        </authorList>
    </citation>
    <scope>NUCLEOTIDE SEQUENCE</scope>
    <source>
        <strain evidence="7">M1R2S28</strain>
    </source>
</reference>
<dbReference type="GO" id="GO:0005886">
    <property type="term" value="C:plasma membrane"/>
    <property type="evidence" value="ECO:0007669"/>
    <property type="project" value="UniProtKB-SubCell"/>
</dbReference>
<keyword evidence="8" id="KW-1185">Reference proteome</keyword>
<accession>A0A9X2FWA9</accession>
<dbReference type="RefSeq" id="WP_253620229.1">
    <property type="nucleotide sequence ID" value="NZ_JAMZDE010000008.1"/>
</dbReference>
<proteinExistence type="predicted"/>
<dbReference type="Proteomes" id="UP001139474">
    <property type="component" value="Unassembled WGS sequence"/>
</dbReference>
<keyword evidence="4" id="KW-0808">Transferase</keyword>
<evidence type="ECO:0000313" key="8">
    <source>
        <dbReference type="Proteomes" id="UP001139474"/>
    </source>
</evidence>
<evidence type="ECO:0000256" key="4">
    <source>
        <dbReference type="ARBA" id="ARBA00022679"/>
    </source>
</evidence>
<evidence type="ECO:0008006" key="9">
    <source>
        <dbReference type="Google" id="ProtNLM"/>
    </source>
</evidence>
<keyword evidence="2" id="KW-1003">Cell membrane</keyword>
<comment type="caution">
    <text evidence="7">The sequence shown here is derived from an EMBL/GenBank/DDBJ whole genome shotgun (WGS) entry which is preliminary data.</text>
</comment>
<evidence type="ECO:0000256" key="3">
    <source>
        <dbReference type="ARBA" id="ARBA00022519"/>
    </source>
</evidence>
<dbReference type="GO" id="GO:0009247">
    <property type="term" value="P:glycolipid biosynthetic process"/>
    <property type="evidence" value="ECO:0007669"/>
    <property type="project" value="UniProtKB-ARBA"/>
</dbReference>
<dbReference type="InterPro" id="IPR004960">
    <property type="entry name" value="LipA_acyltrans"/>
</dbReference>
<dbReference type="AlphaFoldDB" id="A0A9X2FWA9"/>
<keyword evidence="3" id="KW-0997">Cell inner membrane</keyword>
<keyword evidence="5" id="KW-0472">Membrane</keyword>
<evidence type="ECO:0000256" key="1">
    <source>
        <dbReference type="ARBA" id="ARBA00004533"/>
    </source>
</evidence>
<comment type="subcellular location">
    <subcellularLocation>
        <location evidence="1">Cell inner membrane</location>
    </subcellularLocation>
</comment>
<keyword evidence="6" id="KW-0012">Acyltransferase</keyword>
<protein>
    <recommendedName>
        <fullName evidence="9">Lipid A biosynthesis acyltransferase</fullName>
    </recommendedName>
</protein>
<gene>
    <name evidence="7" type="ORF">NJR55_12365</name>
</gene>
<name>A0A9X2FWA9_9GAMM</name>